<gene>
    <name evidence="3" type="ORF">MANY_42020</name>
</gene>
<feature type="transmembrane region" description="Helical" evidence="2">
    <location>
        <begin position="242"/>
        <end position="261"/>
    </location>
</feature>
<feature type="transmembrane region" description="Helical" evidence="2">
    <location>
        <begin position="100"/>
        <end position="122"/>
    </location>
</feature>
<protein>
    <submittedName>
        <fullName evidence="3">Putative YrbE family protein</fullName>
    </submittedName>
</protein>
<feature type="transmembrane region" description="Helical" evidence="2">
    <location>
        <begin position="142"/>
        <end position="161"/>
    </location>
</feature>
<evidence type="ECO:0000256" key="1">
    <source>
        <dbReference type="SAM" id="MobiDB-lite"/>
    </source>
</evidence>
<dbReference type="AlphaFoldDB" id="A0A6N4WDK9"/>
<evidence type="ECO:0000256" key="2">
    <source>
        <dbReference type="SAM" id="Phobius"/>
    </source>
</evidence>
<dbReference type="GO" id="GO:0005548">
    <property type="term" value="F:phospholipid transporter activity"/>
    <property type="evidence" value="ECO:0007669"/>
    <property type="project" value="TreeGrafter"/>
</dbReference>
<dbReference type="EMBL" id="AP022620">
    <property type="protein sequence ID" value="BBZ78865.1"/>
    <property type="molecule type" value="Genomic_DNA"/>
</dbReference>
<reference evidence="3 4" key="1">
    <citation type="journal article" date="2019" name="Emerg. Microbes Infect.">
        <title>Comprehensive subspecies identification of 175 nontuberculous mycobacteria species based on 7547 genomic profiles.</title>
        <authorList>
            <person name="Matsumoto Y."/>
            <person name="Kinjo T."/>
            <person name="Motooka D."/>
            <person name="Nabeya D."/>
            <person name="Jung N."/>
            <person name="Uechi K."/>
            <person name="Horii T."/>
            <person name="Iida T."/>
            <person name="Fujita J."/>
            <person name="Nakamura S."/>
        </authorList>
    </citation>
    <scope>NUCLEOTIDE SEQUENCE [LARGE SCALE GENOMIC DNA]</scope>
    <source>
        <strain evidence="3 4">JCM 30275</strain>
    </source>
</reference>
<dbReference type="KEGG" id="many:MANY_42020"/>
<keyword evidence="4" id="KW-1185">Reference proteome</keyword>
<dbReference type="PANTHER" id="PTHR30188:SF4">
    <property type="entry name" value="PROTEIN TRIGALACTOSYLDIACYLGLYCEROL 1, CHLOROPLASTIC"/>
    <property type="match status" value="1"/>
</dbReference>
<keyword evidence="2" id="KW-0472">Membrane</keyword>
<dbReference type="Proteomes" id="UP000467249">
    <property type="component" value="Chromosome"/>
</dbReference>
<dbReference type="Pfam" id="PF02405">
    <property type="entry name" value="MlaE"/>
    <property type="match status" value="1"/>
</dbReference>
<evidence type="ECO:0000313" key="4">
    <source>
        <dbReference type="Proteomes" id="UP000467249"/>
    </source>
</evidence>
<proteinExistence type="predicted"/>
<evidence type="ECO:0000313" key="3">
    <source>
        <dbReference type="EMBL" id="BBZ78865.1"/>
    </source>
</evidence>
<organism evidence="3 4">
    <name type="scientific">Mycolicibacterium anyangense</name>
    <dbReference type="NCBI Taxonomy" id="1431246"/>
    <lineage>
        <taxon>Bacteria</taxon>
        <taxon>Bacillati</taxon>
        <taxon>Actinomycetota</taxon>
        <taxon>Actinomycetes</taxon>
        <taxon>Mycobacteriales</taxon>
        <taxon>Mycobacteriaceae</taxon>
        <taxon>Mycolicibacterium</taxon>
    </lineage>
</organism>
<sequence length="309" mass="31923">MTNHFEDRRQGRDETGSVAVLDPPLVGTSAPQARQARGRGRLARLLSGLVAVPVKSAATTGRAVMLAASIVRYSIVDTFTLKLPFGELITQAWTLLKVTALPAVLMAIPFGAMVAVQLSGLVNEVGANSLVGSATGVAVLRQGAPVTAGLLMGGAAAAAIASDFGARAIREELDALRTLGVDPVRRLVVPRFLALLLITPILVVIVIAMGVGAAFVIATVVNGVTPGSFWLSFGAFAKMVDVWFTMGKGLVFAGIVAVVSSQRGMEAKGGPRGVADAVNASVVLNVLLIVVVNLAITQLQTMFFPMAVA</sequence>
<feature type="compositionally biased region" description="Basic and acidic residues" evidence="1">
    <location>
        <begin position="1"/>
        <end position="15"/>
    </location>
</feature>
<keyword evidence="2" id="KW-0812">Transmembrane</keyword>
<feature type="transmembrane region" description="Helical" evidence="2">
    <location>
        <begin position="192"/>
        <end position="222"/>
    </location>
</feature>
<keyword evidence="2" id="KW-1133">Transmembrane helix</keyword>
<feature type="region of interest" description="Disordered" evidence="1">
    <location>
        <begin position="1"/>
        <end position="33"/>
    </location>
</feature>
<dbReference type="PANTHER" id="PTHR30188">
    <property type="entry name" value="ABC TRANSPORTER PERMEASE PROTEIN-RELATED"/>
    <property type="match status" value="1"/>
</dbReference>
<dbReference type="GO" id="GO:0043190">
    <property type="term" value="C:ATP-binding cassette (ABC) transporter complex"/>
    <property type="evidence" value="ECO:0007669"/>
    <property type="project" value="InterPro"/>
</dbReference>
<feature type="transmembrane region" description="Helical" evidence="2">
    <location>
        <begin position="273"/>
        <end position="296"/>
    </location>
</feature>
<accession>A0A6N4WDK9</accession>
<name>A0A6N4WDK9_9MYCO</name>
<dbReference type="InterPro" id="IPR030802">
    <property type="entry name" value="Permease_MalE"/>
</dbReference>